<dbReference type="RefSeq" id="WP_041272526.1">
    <property type="nucleotide sequence ID" value="NZ_LK996017.1"/>
</dbReference>
<sequence length="231" mass="24988">MGDSILKGISAALVVTVVTLLAGLIWTALEMGGLSTATLVDIGLIASCIAAGYVTGRASGQWILGGVSGLGYVLLCVVLVALFLELRAWGVIQVLAEGGLIGILSGAFGAGSGGKASRPASWRQPRASTWGSNYSSRGAYSGGETYRSAYDYSRVYEDEDDHKNDWDDLLEEDWEEEQQWSGSKKISSQRGLSFDGQAGSSDEDEWEDWQRGERNKASANYRKAWWEEEVL</sequence>
<organism evidence="3">
    <name type="scientific">Desulfitobacterium hafniense</name>
    <name type="common">Desulfitobacterium frappieri</name>
    <dbReference type="NCBI Taxonomy" id="49338"/>
    <lineage>
        <taxon>Bacteria</taxon>
        <taxon>Bacillati</taxon>
        <taxon>Bacillota</taxon>
        <taxon>Clostridia</taxon>
        <taxon>Eubacteriales</taxon>
        <taxon>Desulfitobacteriaceae</taxon>
        <taxon>Desulfitobacterium</taxon>
    </lineage>
</organism>
<feature type="transmembrane region" description="Helical" evidence="2">
    <location>
        <begin position="62"/>
        <end position="84"/>
    </location>
</feature>
<evidence type="ECO:0000256" key="2">
    <source>
        <dbReference type="SAM" id="Phobius"/>
    </source>
</evidence>
<dbReference type="AlphaFoldDB" id="A0A098B370"/>
<keyword evidence="2" id="KW-1133">Transmembrane helix</keyword>
<name>A0A098B370_DESHA</name>
<protein>
    <recommendedName>
        <fullName evidence="4">TIGR04086 family membrane protein</fullName>
    </recommendedName>
</protein>
<evidence type="ECO:0000256" key="1">
    <source>
        <dbReference type="SAM" id="MobiDB-lite"/>
    </source>
</evidence>
<feature type="transmembrane region" description="Helical" evidence="2">
    <location>
        <begin position="35"/>
        <end position="55"/>
    </location>
</feature>
<keyword evidence="2" id="KW-0472">Membrane</keyword>
<keyword evidence="2" id="KW-0812">Transmembrane</keyword>
<feature type="transmembrane region" description="Helical" evidence="2">
    <location>
        <begin position="90"/>
        <end position="110"/>
    </location>
</feature>
<gene>
    <name evidence="3" type="ORF">DPCES_3417</name>
</gene>
<feature type="transmembrane region" description="Helical" evidence="2">
    <location>
        <begin position="12"/>
        <end position="29"/>
    </location>
</feature>
<feature type="compositionally biased region" description="Polar residues" evidence="1">
    <location>
        <begin position="179"/>
        <end position="191"/>
    </location>
</feature>
<dbReference type="EMBL" id="LK996017">
    <property type="protein sequence ID" value="CDX03303.1"/>
    <property type="molecule type" value="Genomic_DNA"/>
</dbReference>
<dbReference type="PATRIC" id="fig|49338.4.peg.3673"/>
<reference evidence="3" key="1">
    <citation type="submission" date="2014-07" db="EMBL/GenBank/DDBJ databases">
        <authorList>
            <person name="Hornung V.Bastian."/>
        </authorList>
    </citation>
    <scope>NUCLEOTIDE SEQUENCE</scope>
    <source>
        <strain evidence="3">PCE-S</strain>
    </source>
</reference>
<evidence type="ECO:0000313" key="3">
    <source>
        <dbReference type="EMBL" id="CDX03303.1"/>
    </source>
</evidence>
<feature type="region of interest" description="Disordered" evidence="1">
    <location>
        <begin position="175"/>
        <end position="219"/>
    </location>
</feature>
<proteinExistence type="predicted"/>
<accession>A0A098B370</accession>
<evidence type="ECO:0008006" key="4">
    <source>
        <dbReference type="Google" id="ProtNLM"/>
    </source>
</evidence>